<dbReference type="AlphaFoldDB" id="X0TGF6"/>
<organism evidence="1">
    <name type="scientific">marine sediment metagenome</name>
    <dbReference type="NCBI Taxonomy" id="412755"/>
    <lineage>
        <taxon>unclassified sequences</taxon>
        <taxon>metagenomes</taxon>
        <taxon>ecological metagenomes</taxon>
    </lineage>
</organism>
<evidence type="ECO:0008006" key="2">
    <source>
        <dbReference type="Google" id="ProtNLM"/>
    </source>
</evidence>
<feature type="non-terminal residue" evidence="1">
    <location>
        <position position="263"/>
    </location>
</feature>
<name>X0TGF6_9ZZZZ</name>
<comment type="caution">
    <text evidence="1">The sequence shown here is derived from an EMBL/GenBank/DDBJ whole genome shotgun (WGS) entry which is preliminary data.</text>
</comment>
<sequence length="263" mass="30439">MSLNAEIFEAASECMQIDDLDNCIFKYASRLGVDHMSYWGIDKERKRVFFVRDLSKKLPIESAQLRVIPFGHGFLGEAALNSPAEIVFLNGPEEIAKSAFIAKEFLSQQGLNQVIAVPIRKRHYLSYFLVAFKEQRTISDELHRDFRHLLSIYTPRYSNLRNWQYRRLLIALAQNSLQVESNIFFKEIDDSVRSYFGADSFSVWKKDSKNQNKLINCFMSKKVPSKMDFYLVGEGATGSCFDECKAFLAHRMEDLIDIEGINW</sequence>
<accession>X0TGF6</accession>
<gene>
    <name evidence="1" type="ORF">S01H1_27047</name>
</gene>
<dbReference type="EMBL" id="BARS01016431">
    <property type="protein sequence ID" value="GAF87217.1"/>
    <property type="molecule type" value="Genomic_DNA"/>
</dbReference>
<protein>
    <recommendedName>
        <fullName evidence="2">GAF domain-containing protein</fullName>
    </recommendedName>
</protein>
<reference evidence="1" key="1">
    <citation type="journal article" date="2014" name="Front. Microbiol.">
        <title>High frequency of phylogenetically diverse reductive dehalogenase-homologous genes in deep subseafloor sedimentary metagenomes.</title>
        <authorList>
            <person name="Kawai M."/>
            <person name="Futagami T."/>
            <person name="Toyoda A."/>
            <person name="Takaki Y."/>
            <person name="Nishi S."/>
            <person name="Hori S."/>
            <person name="Arai W."/>
            <person name="Tsubouchi T."/>
            <person name="Morono Y."/>
            <person name="Uchiyama I."/>
            <person name="Ito T."/>
            <person name="Fujiyama A."/>
            <person name="Inagaki F."/>
            <person name="Takami H."/>
        </authorList>
    </citation>
    <scope>NUCLEOTIDE SEQUENCE</scope>
    <source>
        <strain evidence="1">Expedition CK06-06</strain>
    </source>
</reference>
<proteinExistence type="predicted"/>
<evidence type="ECO:0000313" key="1">
    <source>
        <dbReference type="EMBL" id="GAF87217.1"/>
    </source>
</evidence>